<feature type="region of interest" description="Disordered" evidence="1">
    <location>
        <begin position="200"/>
        <end position="231"/>
    </location>
</feature>
<feature type="region of interest" description="Disordered" evidence="1">
    <location>
        <begin position="109"/>
        <end position="182"/>
    </location>
</feature>
<feature type="compositionally biased region" description="Polar residues" evidence="1">
    <location>
        <begin position="1"/>
        <end position="14"/>
    </location>
</feature>
<sequence length="495" mass="54390">MPSPYQLSPAHSRQSSTDSTTSSPVTPTFSTRGHSRCPSSTSSLATNPDSPATAPTSKSMLHDLVEEPAERDEAFCDSLEPLCICDTPYCEHRQSAECRVLPYSPPEWSPGDDYFDDGQFPGEPLPKRRRSRGQSTDSFPSRLSHHFTSISRRFQSRRASASVSSTPMRSAPNSRASSLRLPTTRSVTLPIATDLCNMSTPPFLSAGTDPSERSVSPPRARASSRATSRPVEIEIPLPEEDDAEREQLASTPLLPPMMATYFNDSNEAMQSPLQSPTVASAAASFINTPSGTPNLSARASISSLRHARSATIHPTPEIPHLTSAETDPWAIKLGHANFHINPEPYMPTVCDAQACKRLADHWEAARVEYMRQAARISEHYGVTSQTYKLTEQKWAEIDAVWRANHEAANAEAQAKGESPIFQPLAETQPVSKMPSLNDPKQPFKFPAVEEKDFVGPMVRYAKIHHEQQPSSNKPSILKLFTDTSSLLGRSLSVRK</sequence>
<feature type="compositionally biased region" description="Low complexity" evidence="1">
    <location>
        <begin position="213"/>
        <end position="230"/>
    </location>
</feature>
<dbReference type="Proteomes" id="UP001296104">
    <property type="component" value="Unassembled WGS sequence"/>
</dbReference>
<dbReference type="AlphaFoldDB" id="A0AAI9EBC3"/>
<evidence type="ECO:0000313" key="2">
    <source>
        <dbReference type="EMBL" id="CAK4026700.1"/>
    </source>
</evidence>
<feature type="compositionally biased region" description="Polar residues" evidence="1">
    <location>
        <begin position="166"/>
        <end position="182"/>
    </location>
</feature>
<name>A0AAI9EBC3_9PEZI</name>
<feature type="compositionally biased region" description="Low complexity" evidence="1">
    <location>
        <begin position="149"/>
        <end position="165"/>
    </location>
</feature>
<evidence type="ECO:0000256" key="1">
    <source>
        <dbReference type="SAM" id="MobiDB-lite"/>
    </source>
</evidence>
<organism evidence="2 3">
    <name type="scientific">Lecanosticta acicola</name>
    <dbReference type="NCBI Taxonomy" id="111012"/>
    <lineage>
        <taxon>Eukaryota</taxon>
        <taxon>Fungi</taxon>
        <taxon>Dikarya</taxon>
        <taxon>Ascomycota</taxon>
        <taxon>Pezizomycotina</taxon>
        <taxon>Dothideomycetes</taxon>
        <taxon>Dothideomycetidae</taxon>
        <taxon>Mycosphaerellales</taxon>
        <taxon>Mycosphaerellaceae</taxon>
        <taxon>Lecanosticta</taxon>
    </lineage>
</organism>
<evidence type="ECO:0008006" key="4">
    <source>
        <dbReference type="Google" id="ProtNLM"/>
    </source>
</evidence>
<proteinExistence type="predicted"/>
<keyword evidence="3" id="KW-1185">Reference proteome</keyword>
<reference evidence="2" key="1">
    <citation type="submission" date="2023-11" db="EMBL/GenBank/DDBJ databases">
        <authorList>
            <person name="Alioto T."/>
            <person name="Alioto T."/>
            <person name="Gomez Garrido J."/>
        </authorList>
    </citation>
    <scope>NUCLEOTIDE SEQUENCE</scope>
</reference>
<feature type="compositionally biased region" description="Low complexity" evidence="1">
    <location>
        <begin position="15"/>
        <end position="31"/>
    </location>
</feature>
<protein>
    <recommendedName>
        <fullName evidence="4">Only prolin and serin are matching in the corresponding protein</fullName>
    </recommendedName>
</protein>
<gene>
    <name evidence="2" type="ORF">LECACI_7A005032</name>
</gene>
<feature type="compositionally biased region" description="Polar residues" evidence="1">
    <location>
        <begin position="37"/>
        <end position="59"/>
    </location>
</feature>
<dbReference type="EMBL" id="CAVMBE010000031">
    <property type="protein sequence ID" value="CAK4026700.1"/>
    <property type="molecule type" value="Genomic_DNA"/>
</dbReference>
<comment type="caution">
    <text evidence="2">The sequence shown here is derived from an EMBL/GenBank/DDBJ whole genome shotgun (WGS) entry which is preliminary data.</text>
</comment>
<feature type="region of interest" description="Disordered" evidence="1">
    <location>
        <begin position="1"/>
        <end position="66"/>
    </location>
</feature>
<evidence type="ECO:0000313" key="3">
    <source>
        <dbReference type="Proteomes" id="UP001296104"/>
    </source>
</evidence>
<accession>A0AAI9EBC3</accession>